<evidence type="ECO:0000313" key="2">
    <source>
        <dbReference type="EMBL" id="RKG51734.1"/>
    </source>
</evidence>
<gene>
    <name evidence="2" type="ORF">D7V64_10955</name>
</gene>
<dbReference type="PROSITE" id="PS51257">
    <property type="entry name" value="PROKAR_LIPOPROTEIN"/>
    <property type="match status" value="1"/>
</dbReference>
<feature type="chain" id="PRO_5017240679" description="Carboxypeptidase regulatory-like domain-containing protein" evidence="1">
    <location>
        <begin position="25"/>
        <end position="571"/>
    </location>
</feature>
<evidence type="ECO:0008006" key="4">
    <source>
        <dbReference type="Google" id="ProtNLM"/>
    </source>
</evidence>
<organism evidence="2 3">
    <name type="scientific">Acinetobacter cumulans</name>
    <dbReference type="NCBI Taxonomy" id="2136182"/>
    <lineage>
        <taxon>Bacteria</taxon>
        <taxon>Pseudomonadati</taxon>
        <taxon>Pseudomonadota</taxon>
        <taxon>Gammaproteobacteria</taxon>
        <taxon>Moraxellales</taxon>
        <taxon>Moraxellaceae</taxon>
        <taxon>Acinetobacter</taxon>
    </lineage>
</organism>
<proteinExistence type="predicted"/>
<name>A0A3A8G9S6_9GAMM</name>
<reference evidence="2 3" key="1">
    <citation type="submission" date="2018-09" db="EMBL/GenBank/DDBJ databases">
        <title>The draft genome of Acinetobacter spp. strains.</title>
        <authorList>
            <person name="Qin J."/>
            <person name="Feng Y."/>
            <person name="Zong Z."/>
        </authorList>
    </citation>
    <scope>NUCLEOTIDE SEQUENCE [LARGE SCALE GENOMIC DNA]</scope>
    <source>
        <strain evidence="2 3">WCHAc060002</strain>
    </source>
</reference>
<evidence type="ECO:0000256" key="1">
    <source>
        <dbReference type="SAM" id="SignalP"/>
    </source>
</evidence>
<evidence type="ECO:0000313" key="3">
    <source>
        <dbReference type="Proteomes" id="UP000281084"/>
    </source>
</evidence>
<dbReference type="AlphaFoldDB" id="A0A3A8G9S6"/>
<protein>
    <recommendedName>
        <fullName evidence="4">Carboxypeptidase regulatory-like domain-containing protein</fullName>
    </recommendedName>
</protein>
<dbReference type="EMBL" id="RAXZ01000014">
    <property type="protein sequence ID" value="RKG51734.1"/>
    <property type="molecule type" value="Genomic_DNA"/>
</dbReference>
<comment type="caution">
    <text evidence="2">The sequence shown here is derived from an EMBL/GenBank/DDBJ whole genome shotgun (WGS) entry which is preliminary data.</text>
</comment>
<keyword evidence="1" id="KW-0732">Signal</keyword>
<accession>A0A3A8G9S6</accession>
<sequence length="571" mass="57522">MMKHKTLKLSVLSIALTSLLTACGGGGGSDGGSTTPPANVQGRAIDGPLSGATVTFNDCNNAQTTTDASGNFTFPTGCSKSLVTITGGIDTATDLPFTGELKAPRSEGAQNKIVVSPITTLIQANVAAGASPAQAAQQVAAALNLTGVDLLSADPMTNQALYAKTVAVQELVEQIQTAVAGLGGSTSQADLTTKAFTALQAALTSSSAPNSGALTSAATISAALSATVDAVKNDLPQATQDKLANVKENLSALTSSVIANNVTKIETAITSVPAATFNNGTDSIKTATQSAIVSTKESVATQQIIEALAPVLTSAPASVAESLKEISVAVASNNSSSASTISTALDQIQTNVGTGVINVADIKDTVTKANDFYADYLKLEGFSIQSTSYTPTALNASLATPINVSSINNLLVGVSGVGKYNTTGITPITTGAALKIAVDTKEITIIADKLNLEFTAGTLTKAVIPSGAKVDVKSTLNTVASTNFTVDAEKNVLSGNKIALNTTTLSSLSPSLASQLTTFSLKDKTAALTAVISATPVFAITKADNTATLASKYTVGTVDGSGISAKFKVTQ</sequence>
<feature type="signal peptide" evidence="1">
    <location>
        <begin position="1"/>
        <end position="24"/>
    </location>
</feature>
<dbReference type="Proteomes" id="UP000281084">
    <property type="component" value="Unassembled WGS sequence"/>
</dbReference>